<keyword evidence="4" id="KW-1185">Reference proteome</keyword>
<evidence type="ECO:0000313" key="4">
    <source>
        <dbReference type="Proteomes" id="UP000734854"/>
    </source>
</evidence>
<comment type="caution">
    <text evidence="3">The sequence shown here is derived from an EMBL/GenBank/DDBJ whole genome shotgun (WGS) entry which is preliminary data.</text>
</comment>
<dbReference type="Pfam" id="PF02519">
    <property type="entry name" value="Auxin_inducible"/>
    <property type="match status" value="1"/>
</dbReference>
<protein>
    <recommendedName>
        <fullName evidence="5">SAUR family protein</fullName>
    </recommendedName>
</protein>
<dbReference type="InterPro" id="IPR003676">
    <property type="entry name" value="SAUR_fam"/>
</dbReference>
<accession>A0A8J5M7K6</accession>
<feature type="region of interest" description="Disordered" evidence="2">
    <location>
        <begin position="136"/>
        <end position="165"/>
    </location>
</feature>
<feature type="region of interest" description="Disordered" evidence="2">
    <location>
        <begin position="1"/>
        <end position="23"/>
    </location>
</feature>
<comment type="similarity">
    <text evidence="1">Belongs to the ARG7 family.</text>
</comment>
<evidence type="ECO:0000313" key="3">
    <source>
        <dbReference type="EMBL" id="KAG6536385.1"/>
    </source>
</evidence>
<organism evidence="3 4">
    <name type="scientific">Zingiber officinale</name>
    <name type="common">Ginger</name>
    <name type="synonym">Amomum zingiber</name>
    <dbReference type="NCBI Taxonomy" id="94328"/>
    <lineage>
        <taxon>Eukaryota</taxon>
        <taxon>Viridiplantae</taxon>
        <taxon>Streptophyta</taxon>
        <taxon>Embryophyta</taxon>
        <taxon>Tracheophyta</taxon>
        <taxon>Spermatophyta</taxon>
        <taxon>Magnoliopsida</taxon>
        <taxon>Liliopsida</taxon>
        <taxon>Zingiberales</taxon>
        <taxon>Zingiberaceae</taxon>
        <taxon>Zingiber</taxon>
    </lineage>
</organism>
<gene>
    <name evidence="3" type="ORF">ZIOFF_001439</name>
</gene>
<name>A0A8J5M7K6_ZINOF</name>
<sequence length="191" mass="21038">MLRRWRQRASVSSSSPPPDVPAGHVAVCVGRMERRFVVRASHLNHPVLRQLLHQAEEEYGFPSGRTGPVALPCVDEALFEHLLRHISSSRFRNCSLEDLEIMLSFIGGDLSQFSGDLRPLLQGHRHAEKTVCGETVGEEGEGGKLKGGKEEGVGKERDEEEGGQDARVLGEEEDDFLEDVVAWATGQAVID</sequence>
<reference evidence="3 4" key="1">
    <citation type="submission" date="2020-08" db="EMBL/GenBank/DDBJ databases">
        <title>Plant Genome Project.</title>
        <authorList>
            <person name="Zhang R.-G."/>
        </authorList>
    </citation>
    <scope>NUCLEOTIDE SEQUENCE [LARGE SCALE GENOMIC DNA]</scope>
    <source>
        <tissue evidence="3">Rhizome</tissue>
    </source>
</reference>
<dbReference type="PANTHER" id="PTHR31374">
    <property type="entry name" value="AUXIN-INDUCED PROTEIN-LIKE-RELATED"/>
    <property type="match status" value="1"/>
</dbReference>
<evidence type="ECO:0000256" key="1">
    <source>
        <dbReference type="ARBA" id="ARBA00006974"/>
    </source>
</evidence>
<dbReference type="Proteomes" id="UP000734854">
    <property type="component" value="Unassembled WGS sequence"/>
</dbReference>
<proteinExistence type="inferred from homology"/>
<dbReference type="EMBL" id="JACMSC010000001">
    <property type="protein sequence ID" value="KAG6536385.1"/>
    <property type="molecule type" value="Genomic_DNA"/>
</dbReference>
<dbReference type="AlphaFoldDB" id="A0A8J5M7K6"/>
<dbReference type="PANTHER" id="PTHR31374:SF119">
    <property type="entry name" value="SAUR-LIKE AUXIN-RESPONSIVE PROTEIN FAMILY"/>
    <property type="match status" value="1"/>
</dbReference>
<dbReference type="GO" id="GO:0009733">
    <property type="term" value="P:response to auxin"/>
    <property type="evidence" value="ECO:0007669"/>
    <property type="project" value="InterPro"/>
</dbReference>
<feature type="compositionally biased region" description="Basic and acidic residues" evidence="2">
    <location>
        <begin position="141"/>
        <end position="157"/>
    </location>
</feature>
<evidence type="ECO:0000256" key="2">
    <source>
        <dbReference type="SAM" id="MobiDB-lite"/>
    </source>
</evidence>
<evidence type="ECO:0008006" key="5">
    <source>
        <dbReference type="Google" id="ProtNLM"/>
    </source>
</evidence>